<dbReference type="Pfam" id="PF07980">
    <property type="entry name" value="SusD_RagB"/>
    <property type="match status" value="1"/>
</dbReference>
<dbReference type="RefSeq" id="WP_121768553.1">
    <property type="nucleotide sequence ID" value="NZ_RAZM01000015.1"/>
</dbReference>
<dbReference type="PROSITE" id="PS51257">
    <property type="entry name" value="PROKAR_LIPOPROTEIN"/>
    <property type="match status" value="1"/>
</dbReference>
<dbReference type="Proteomes" id="UP000267159">
    <property type="component" value="Unassembled WGS sequence"/>
</dbReference>
<gene>
    <name evidence="9" type="ORF">D7Y07_06755</name>
</gene>
<evidence type="ECO:0000256" key="6">
    <source>
        <dbReference type="SAM" id="SignalP"/>
    </source>
</evidence>
<dbReference type="AlphaFoldDB" id="A0A3L8ADJ8"/>
<dbReference type="InterPro" id="IPR011990">
    <property type="entry name" value="TPR-like_helical_dom_sf"/>
</dbReference>
<evidence type="ECO:0000256" key="3">
    <source>
        <dbReference type="ARBA" id="ARBA00022729"/>
    </source>
</evidence>
<evidence type="ECO:0000313" key="9">
    <source>
        <dbReference type="EMBL" id="RLT80673.1"/>
    </source>
</evidence>
<keyword evidence="3 6" id="KW-0732">Signal</keyword>
<accession>A0A3L8ADJ8</accession>
<dbReference type="Pfam" id="PF14322">
    <property type="entry name" value="SusD-like_3"/>
    <property type="match status" value="1"/>
</dbReference>
<dbReference type="Gene3D" id="1.25.40.390">
    <property type="match status" value="1"/>
</dbReference>
<keyword evidence="5" id="KW-0998">Cell outer membrane</keyword>
<organism evidence="9 10">
    <name type="scientific">Bacteroides acidifaciens</name>
    <dbReference type="NCBI Taxonomy" id="85831"/>
    <lineage>
        <taxon>Bacteria</taxon>
        <taxon>Pseudomonadati</taxon>
        <taxon>Bacteroidota</taxon>
        <taxon>Bacteroidia</taxon>
        <taxon>Bacteroidales</taxon>
        <taxon>Bacteroidaceae</taxon>
        <taxon>Bacteroides</taxon>
    </lineage>
</organism>
<dbReference type="GO" id="GO:0009279">
    <property type="term" value="C:cell outer membrane"/>
    <property type="evidence" value="ECO:0007669"/>
    <property type="project" value="UniProtKB-SubCell"/>
</dbReference>
<feature type="domain" description="RagB/SusD" evidence="7">
    <location>
        <begin position="336"/>
        <end position="639"/>
    </location>
</feature>
<evidence type="ECO:0000256" key="5">
    <source>
        <dbReference type="ARBA" id="ARBA00023237"/>
    </source>
</evidence>
<evidence type="ECO:0000259" key="7">
    <source>
        <dbReference type="Pfam" id="PF07980"/>
    </source>
</evidence>
<evidence type="ECO:0000256" key="2">
    <source>
        <dbReference type="ARBA" id="ARBA00006275"/>
    </source>
</evidence>
<evidence type="ECO:0000256" key="1">
    <source>
        <dbReference type="ARBA" id="ARBA00004442"/>
    </source>
</evidence>
<name>A0A3L8ADJ8_9BACE</name>
<sequence>MRLLKNIKLWSSAFAMAMCGIVSSCDFLDVVPVEQPGLSDATQDAESTLGFLYSCYAGVRSPMSYTDSEASTDEYALPELWGHAAHKVAYNLNTPQNLIDHRWGSFYRFVGQTHLFLQELENARGISEQQRTEWSAEAKFLLAYYHFEVLRFYGPCPITDSYIPQDTPNASYNGRSHYDYVTEWIVNMLEDAIRSGLPDTRTKDVSEWGRATTVIAKALKARVLMYAASPLWNGSFPYPEWQNKNFETPGYGKELVSKTYSREKWVRAQKACEEAIDAALSNGNDLYRNEEKYAEQNVPLPYIPGINTSTPEGEAFAKKVLLMRYVTQMRPSEGNKETIWGLNATDDNYIASIPTRVLKLNGGNWYSGYSGISPFLYTIEHFYTKNGKLPKKDKTFYAKEDWLKSAGISDREDIININIAREPRYYAWIAFNGGDFSSTLCAGQPLKLELRNGEKQGYNPELFNRDHCVTGFLCQKYIQPNLNLSANNSWNLQHKPKPLIRMAELYLNLAECQAALGNDDALDNLNIIRERAGVPALTKKDISKDMTLMDWVRNERFIELWGEGHRYFDIRRWVEGPKYLAAGKREGLNAEAKVNPTFEEYNQRVKVPQPYAWENRMYIAPVFYNEVYKNPQMVQSPGY</sequence>
<comment type="similarity">
    <text evidence="2">Belongs to the SusD family.</text>
</comment>
<dbReference type="InterPro" id="IPR033985">
    <property type="entry name" value="SusD-like_N"/>
</dbReference>
<feature type="chain" id="PRO_5018146344" evidence="6">
    <location>
        <begin position="25"/>
        <end position="639"/>
    </location>
</feature>
<protein>
    <submittedName>
        <fullName evidence="9">RagB/SusD family nutrient uptake outer membrane protein</fullName>
    </submittedName>
</protein>
<evidence type="ECO:0000256" key="4">
    <source>
        <dbReference type="ARBA" id="ARBA00023136"/>
    </source>
</evidence>
<comment type="caution">
    <text evidence="9">The sequence shown here is derived from an EMBL/GenBank/DDBJ whole genome shotgun (WGS) entry which is preliminary data.</text>
</comment>
<dbReference type="EMBL" id="RAZM01000015">
    <property type="protein sequence ID" value="RLT80673.1"/>
    <property type="molecule type" value="Genomic_DNA"/>
</dbReference>
<evidence type="ECO:0000313" key="10">
    <source>
        <dbReference type="Proteomes" id="UP000267159"/>
    </source>
</evidence>
<keyword evidence="4" id="KW-0472">Membrane</keyword>
<feature type="signal peptide" evidence="6">
    <location>
        <begin position="1"/>
        <end position="24"/>
    </location>
</feature>
<dbReference type="InterPro" id="IPR012944">
    <property type="entry name" value="SusD_RagB_dom"/>
</dbReference>
<evidence type="ECO:0000259" key="8">
    <source>
        <dbReference type="Pfam" id="PF14322"/>
    </source>
</evidence>
<comment type="subcellular location">
    <subcellularLocation>
        <location evidence="1">Cell outer membrane</location>
    </subcellularLocation>
</comment>
<proteinExistence type="inferred from homology"/>
<dbReference type="SUPFAM" id="SSF48452">
    <property type="entry name" value="TPR-like"/>
    <property type="match status" value="1"/>
</dbReference>
<dbReference type="STRING" id="1235814.GCA_000613385_04012"/>
<reference evidence="9 10" key="1">
    <citation type="submission" date="2018-09" db="EMBL/GenBank/DDBJ databases">
        <title>Murine metabolic-syndrome-specific gut microbial biobank.</title>
        <authorList>
            <person name="Liu C."/>
        </authorList>
    </citation>
    <scope>NUCLEOTIDE SEQUENCE [LARGE SCALE GENOMIC DNA]</scope>
    <source>
        <strain evidence="9 10">0.1X-D8-26</strain>
    </source>
</reference>
<feature type="domain" description="SusD-like N-terminal" evidence="8">
    <location>
        <begin position="90"/>
        <end position="223"/>
    </location>
</feature>